<feature type="region of interest" description="Disordered" evidence="1">
    <location>
        <begin position="133"/>
        <end position="154"/>
    </location>
</feature>
<dbReference type="InterPro" id="IPR023578">
    <property type="entry name" value="Ras_GEF_dom_sf"/>
</dbReference>
<dbReference type="Gene3D" id="1.20.870.10">
    <property type="entry name" value="Son of sevenless (SoS) protein Chain: S domain 1"/>
    <property type="match status" value="1"/>
</dbReference>
<evidence type="ECO:0000313" key="3">
    <source>
        <dbReference type="Proteomes" id="UP000028990"/>
    </source>
</evidence>
<keyword evidence="3" id="KW-1185">Reference proteome</keyword>
<proteinExistence type="predicted"/>
<organism evidence="2 3">
    <name type="scientific">Fukomys damarensis</name>
    <name type="common">Damaraland mole rat</name>
    <name type="synonym">Cryptomys damarensis</name>
    <dbReference type="NCBI Taxonomy" id="885580"/>
    <lineage>
        <taxon>Eukaryota</taxon>
        <taxon>Metazoa</taxon>
        <taxon>Chordata</taxon>
        <taxon>Craniata</taxon>
        <taxon>Vertebrata</taxon>
        <taxon>Euteleostomi</taxon>
        <taxon>Mammalia</taxon>
        <taxon>Eutheria</taxon>
        <taxon>Euarchontoglires</taxon>
        <taxon>Glires</taxon>
        <taxon>Rodentia</taxon>
        <taxon>Hystricomorpha</taxon>
        <taxon>Bathyergidae</taxon>
        <taxon>Fukomys</taxon>
    </lineage>
</organism>
<protein>
    <submittedName>
        <fullName evidence="2">Ral guanine nucleotide dissociation stimulator</fullName>
    </submittedName>
</protein>
<evidence type="ECO:0000313" key="2">
    <source>
        <dbReference type="EMBL" id="KFO20281.1"/>
    </source>
</evidence>
<dbReference type="PANTHER" id="PTHR46793">
    <property type="entry name" value="1700018F24RIK PROTEIN-RELATED-RELATED"/>
    <property type="match status" value="1"/>
</dbReference>
<accession>A0A091DBV1</accession>
<evidence type="ECO:0000256" key="1">
    <source>
        <dbReference type="SAM" id="MobiDB-lite"/>
    </source>
</evidence>
<sequence>GEKESSLTLNTQACFEFLKNDVRETMVNHLVPSLLQGNSLFLHKFLQSYQAFGTMQQVLDLLLKSAISTILGTWLEKYSDQFWQPPEFECLKQLVEYVKLHMAGSDLEHRAQLLLAQLENMETVKAKSEALARAPEPVPTGEQEPALAAASKPAVDTPPILQQESAAVPAPVPGVPVKPPRAIVPRKKLTVSEMTLELQPARAGPLLPVVPPWPSLMTMKTRDLTSLQQGKKAQEHQSATIHTPLIQLPNVAQCVISTVLRHCIMETSACTQERQRPRNLTSLSGLRISAIQCLMENWEDFSRWLLLSIGPPGEPAPQTEQKLLQMIDTALWVAESQDGMTLTSNTT</sequence>
<dbReference type="SUPFAM" id="SSF48366">
    <property type="entry name" value="Ras GEF"/>
    <property type="match status" value="1"/>
</dbReference>
<dbReference type="AlphaFoldDB" id="A0A091DBV1"/>
<name>A0A091DBV1_FUKDA</name>
<reference evidence="2 3" key="1">
    <citation type="submission" date="2013-11" db="EMBL/GenBank/DDBJ databases">
        <title>The Damaraland mole rat (Fukomys damarensis) genome and evolution of African mole rats.</title>
        <authorList>
            <person name="Gladyshev V.N."/>
            <person name="Fang X."/>
        </authorList>
    </citation>
    <scope>NUCLEOTIDE SEQUENCE [LARGE SCALE GENOMIC DNA]</scope>
    <source>
        <tissue evidence="2">Liver</tissue>
    </source>
</reference>
<dbReference type="EMBL" id="KN124838">
    <property type="protein sequence ID" value="KFO20281.1"/>
    <property type="molecule type" value="Genomic_DNA"/>
</dbReference>
<dbReference type="PANTHER" id="PTHR46793:SF3">
    <property type="entry name" value="RIKEN CDNA 4930596D02 GENE"/>
    <property type="match status" value="1"/>
</dbReference>
<gene>
    <name evidence="2" type="ORF">H920_18398</name>
</gene>
<dbReference type="Proteomes" id="UP000028990">
    <property type="component" value="Unassembled WGS sequence"/>
</dbReference>
<dbReference type="eggNOG" id="KOG3629">
    <property type="taxonomic scope" value="Eukaryota"/>
</dbReference>
<feature type="non-terminal residue" evidence="2">
    <location>
        <position position="1"/>
    </location>
</feature>